<dbReference type="PANTHER" id="PTHR23288">
    <property type="entry name" value="OCCLUDIN AND RNA POLYMERASE II ELONGATION FACTOR ELL"/>
    <property type="match status" value="1"/>
</dbReference>
<dbReference type="GO" id="GO:0006368">
    <property type="term" value="P:transcription elongation by RNA polymerase II"/>
    <property type="evidence" value="ECO:0007669"/>
    <property type="project" value="InterPro"/>
</dbReference>
<keyword evidence="4" id="KW-1185">Reference proteome</keyword>
<dbReference type="Proteomes" id="UP000523146">
    <property type="component" value="Unassembled WGS sequence"/>
</dbReference>
<feature type="domain" description="RNA polymerase II elongation factor ELL N-terminal" evidence="2">
    <location>
        <begin position="2"/>
        <end position="110"/>
    </location>
</feature>
<reference evidence="3 4" key="1">
    <citation type="submission" date="2019-09" db="EMBL/GenBank/DDBJ databases">
        <title>Bird 10,000 Genomes (B10K) Project - Family phase.</title>
        <authorList>
            <person name="Zhang G."/>
        </authorList>
    </citation>
    <scope>NUCLEOTIDE SEQUENCE [LARGE SCALE GENOMIC DNA]</scope>
    <source>
        <strain evidence="3">B10K-DU-002-15</strain>
        <tissue evidence="3">Muscle</tissue>
    </source>
</reference>
<feature type="non-terminal residue" evidence="3">
    <location>
        <position position="131"/>
    </location>
</feature>
<gene>
    <name evidence="3" type="primary">Ell2</name>
    <name evidence="3" type="ORF">TOXRED_R14968</name>
</gene>
<dbReference type="SUPFAM" id="SSF46785">
    <property type="entry name" value="Winged helix' DNA-binding domain"/>
    <property type="match status" value="1"/>
</dbReference>
<accession>A0A7K5ILQ2</accession>
<dbReference type="Gene3D" id="1.10.10.2670">
    <property type="entry name" value="E3 ubiquitin-protein ligase"/>
    <property type="match status" value="1"/>
</dbReference>
<dbReference type="AlphaFoldDB" id="A0A7K5ILQ2"/>
<feature type="non-terminal residue" evidence="3">
    <location>
        <position position="1"/>
    </location>
</feature>
<sequence length="131" mass="14798">PEKKKTTPMKPADSEGNPCTAVYHQPYRDTVIHLLALRTYKKPELLARLQRDGVRQKDMEGYPWNDPSAANLNLKDNSFTLKEHVFQTLQTGWPGYSEIDRKKLKLILASKSAPSQNTTSTSQVTSPEPSE</sequence>
<organism evidence="3 4">
    <name type="scientific">Toxostoma redivivum</name>
    <name type="common">California thrasher</name>
    <dbReference type="NCBI Taxonomy" id="99882"/>
    <lineage>
        <taxon>Eukaryota</taxon>
        <taxon>Metazoa</taxon>
        <taxon>Chordata</taxon>
        <taxon>Craniata</taxon>
        <taxon>Vertebrata</taxon>
        <taxon>Euteleostomi</taxon>
        <taxon>Archelosauria</taxon>
        <taxon>Archosauria</taxon>
        <taxon>Dinosauria</taxon>
        <taxon>Saurischia</taxon>
        <taxon>Theropoda</taxon>
        <taxon>Coelurosauria</taxon>
        <taxon>Aves</taxon>
        <taxon>Neognathae</taxon>
        <taxon>Neoaves</taxon>
        <taxon>Telluraves</taxon>
        <taxon>Australaves</taxon>
        <taxon>Passeriformes</taxon>
        <taxon>Mimidae</taxon>
        <taxon>Toxostoma</taxon>
    </lineage>
</organism>
<dbReference type="GO" id="GO:0008023">
    <property type="term" value="C:transcription elongation factor complex"/>
    <property type="evidence" value="ECO:0007669"/>
    <property type="project" value="InterPro"/>
</dbReference>
<protein>
    <submittedName>
        <fullName evidence="3">ELL2 factor</fullName>
    </submittedName>
</protein>
<evidence type="ECO:0000313" key="4">
    <source>
        <dbReference type="Proteomes" id="UP000523146"/>
    </source>
</evidence>
<evidence type="ECO:0000256" key="1">
    <source>
        <dbReference type="SAM" id="MobiDB-lite"/>
    </source>
</evidence>
<dbReference type="InterPro" id="IPR036390">
    <property type="entry name" value="WH_DNA-bd_sf"/>
</dbReference>
<dbReference type="GO" id="GO:0042795">
    <property type="term" value="P:snRNA transcription by RNA polymerase II"/>
    <property type="evidence" value="ECO:0007669"/>
    <property type="project" value="TreeGrafter"/>
</dbReference>
<dbReference type="EMBL" id="VXBI01003346">
    <property type="protein sequence ID" value="NWS82385.1"/>
    <property type="molecule type" value="Genomic_DNA"/>
</dbReference>
<evidence type="ECO:0000259" key="2">
    <source>
        <dbReference type="Pfam" id="PF10390"/>
    </source>
</evidence>
<proteinExistence type="predicted"/>
<dbReference type="InterPro" id="IPR031176">
    <property type="entry name" value="ELL/occludin"/>
</dbReference>
<feature type="region of interest" description="Disordered" evidence="1">
    <location>
        <begin position="1"/>
        <end position="21"/>
    </location>
</feature>
<dbReference type="GO" id="GO:0000987">
    <property type="term" value="F:cis-regulatory region sequence-specific DNA binding"/>
    <property type="evidence" value="ECO:0007669"/>
    <property type="project" value="TreeGrafter"/>
</dbReference>
<dbReference type="PANTHER" id="PTHR23288:SF8">
    <property type="entry name" value="RNA POLYMERASE II ELONGATION FACTOR ELL2"/>
    <property type="match status" value="1"/>
</dbReference>
<comment type="caution">
    <text evidence="3">The sequence shown here is derived from an EMBL/GenBank/DDBJ whole genome shotgun (WGS) entry which is preliminary data.</text>
</comment>
<dbReference type="GO" id="GO:0032968">
    <property type="term" value="P:positive regulation of transcription elongation by RNA polymerase II"/>
    <property type="evidence" value="ECO:0007669"/>
    <property type="project" value="TreeGrafter"/>
</dbReference>
<dbReference type="Pfam" id="PF10390">
    <property type="entry name" value="ELL"/>
    <property type="match status" value="1"/>
</dbReference>
<dbReference type="InterPro" id="IPR019464">
    <property type="entry name" value="ELL_N"/>
</dbReference>
<evidence type="ECO:0000313" key="3">
    <source>
        <dbReference type="EMBL" id="NWS82385.1"/>
    </source>
</evidence>
<dbReference type="InterPro" id="IPR042065">
    <property type="entry name" value="E3_ELL-like"/>
</dbReference>
<feature type="region of interest" description="Disordered" evidence="1">
    <location>
        <begin position="109"/>
        <end position="131"/>
    </location>
</feature>
<name>A0A7K5ILQ2_TOXRE</name>